<reference evidence="2" key="1">
    <citation type="submission" date="2016-06" db="EMBL/GenBank/DDBJ databases">
        <title>Parallel loss of symbiosis genes in relatives of nitrogen-fixing non-legume Parasponia.</title>
        <authorList>
            <person name="Van Velzen R."/>
            <person name="Holmer R."/>
            <person name="Bu F."/>
            <person name="Rutten L."/>
            <person name="Van Zeijl A."/>
            <person name="Liu W."/>
            <person name="Santuari L."/>
            <person name="Cao Q."/>
            <person name="Sharma T."/>
            <person name="Shen D."/>
            <person name="Roswanjaya Y."/>
            <person name="Wardhani T."/>
            <person name="Kalhor M.S."/>
            <person name="Jansen J."/>
            <person name="Van den Hoogen J."/>
            <person name="Gungor B."/>
            <person name="Hartog M."/>
            <person name="Hontelez J."/>
            <person name="Verver J."/>
            <person name="Yang W.-C."/>
            <person name="Schijlen E."/>
            <person name="Repin R."/>
            <person name="Schilthuizen M."/>
            <person name="Schranz E."/>
            <person name="Heidstra R."/>
            <person name="Miyata K."/>
            <person name="Fedorova E."/>
            <person name="Kohlen W."/>
            <person name="Bisseling T."/>
            <person name="Smit S."/>
            <person name="Geurts R."/>
        </authorList>
    </citation>
    <scope>NUCLEOTIDE SEQUENCE [LARGE SCALE GENOMIC DNA]</scope>
    <source>
        <strain evidence="2">cv. WU1-14</strain>
    </source>
</reference>
<dbReference type="EMBL" id="JXTB01000076">
    <property type="protein sequence ID" value="PON66902.1"/>
    <property type="molecule type" value="Genomic_DNA"/>
</dbReference>
<dbReference type="Proteomes" id="UP000237105">
    <property type="component" value="Unassembled WGS sequence"/>
</dbReference>
<organism evidence="1 2">
    <name type="scientific">Parasponia andersonii</name>
    <name type="common">Sponia andersonii</name>
    <dbReference type="NCBI Taxonomy" id="3476"/>
    <lineage>
        <taxon>Eukaryota</taxon>
        <taxon>Viridiplantae</taxon>
        <taxon>Streptophyta</taxon>
        <taxon>Embryophyta</taxon>
        <taxon>Tracheophyta</taxon>
        <taxon>Spermatophyta</taxon>
        <taxon>Magnoliopsida</taxon>
        <taxon>eudicotyledons</taxon>
        <taxon>Gunneridae</taxon>
        <taxon>Pentapetalae</taxon>
        <taxon>rosids</taxon>
        <taxon>fabids</taxon>
        <taxon>Rosales</taxon>
        <taxon>Cannabaceae</taxon>
        <taxon>Parasponia</taxon>
    </lineage>
</organism>
<gene>
    <name evidence="1" type="ORF">PanWU01x14_106880</name>
</gene>
<protein>
    <submittedName>
        <fullName evidence="1">Uncharacterized protein</fullName>
    </submittedName>
</protein>
<dbReference type="OrthoDB" id="10327268at2759"/>
<evidence type="ECO:0000313" key="1">
    <source>
        <dbReference type="EMBL" id="PON66902.1"/>
    </source>
</evidence>
<dbReference type="AlphaFoldDB" id="A0A2P5D0S6"/>
<keyword evidence="2" id="KW-1185">Reference proteome</keyword>
<accession>A0A2P5D0S6</accession>
<name>A0A2P5D0S6_PARAD</name>
<evidence type="ECO:0000313" key="2">
    <source>
        <dbReference type="Proteomes" id="UP000237105"/>
    </source>
</evidence>
<sequence>MGGDLFCLFVYLFCIGKNLRINLTKLIEETVNVRVISKIMAADGSNNTIHQIITCQPRGFIIFFFSFLIRNNSLPKKKRKKRSCAIFVQIKNGTQLNPSSKYCLRERTGMPSNNVLIM</sequence>
<proteinExistence type="predicted"/>
<comment type="caution">
    <text evidence="1">The sequence shown here is derived from an EMBL/GenBank/DDBJ whole genome shotgun (WGS) entry which is preliminary data.</text>
</comment>